<dbReference type="InterPro" id="IPR036034">
    <property type="entry name" value="PDZ_sf"/>
</dbReference>
<keyword evidence="5" id="KW-1185">Reference proteome</keyword>
<dbReference type="RefSeq" id="XP_026192028.1">
    <property type="nucleotide sequence ID" value="XM_026336243.1"/>
</dbReference>
<evidence type="ECO:0000313" key="6">
    <source>
        <dbReference type="RefSeq" id="XP_026192028.1"/>
    </source>
</evidence>
<dbReference type="Gene3D" id="6.10.140.1710">
    <property type="match status" value="1"/>
</dbReference>
<keyword evidence="1" id="KW-0143">Chaperone</keyword>
<dbReference type="InterPro" id="IPR040815">
    <property type="entry name" value="Nas2_N"/>
</dbReference>
<feature type="domain" description="Nas2 N-terminal" evidence="4">
    <location>
        <begin position="20"/>
        <end position="98"/>
    </location>
</feature>
<evidence type="ECO:0000259" key="4">
    <source>
        <dbReference type="Pfam" id="PF18265"/>
    </source>
</evidence>
<dbReference type="Pfam" id="PF18265">
    <property type="entry name" value="Nas2_N"/>
    <property type="match status" value="1"/>
</dbReference>
<dbReference type="PANTHER" id="PTHR12651:SF1">
    <property type="entry name" value="26S PROTEASOME NON-ATPASE REGULATORY SUBUNIT 9"/>
    <property type="match status" value="1"/>
</dbReference>
<dbReference type="PANTHER" id="PTHR12651">
    <property type="entry name" value="26S PROTEASOME NON-ATPASE REGULATORY SUBUNIT 9"/>
    <property type="match status" value="1"/>
</dbReference>
<keyword evidence="2" id="KW-0175">Coiled coil</keyword>
<evidence type="ECO:0000256" key="1">
    <source>
        <dbReference type="ARBA" id="ARBA00023186"/>
    </source>
</evidence>
<feature type="region of interest" description="Disordered" evidence="3">
    <location>
        <begin position="103"/>
        <end position="137"/>
    </location>
</feature>
<dbReference type="GeneID" id="34623420"/>
<protein>
    <submittedName>
        <fullName evidence="6">26S proteasome non-ATPase regulatory subunit 9</fullName>
    </submittedName>
</protein>
<dbReference type="InterPro" id="IPR035269">
    <property type="entry name" value="PSMD9"/>
</dbReference>
<feature type="coiled-coil region" evidence="2">
    <location>
        <begin position="68"/>
        <end position="95"/>
    </location>
</feature>
<reference evidence="6" key="1">
    <citation type="submission" date="2025-08" db="UniProtKB">
        <authorList>
            <consortium name="RefSeq"/>
        </authorList>
    </citation>
    <scope>IDENTIFICATION</scope>
</reference>
<evidence type="ECO:0000256" key="2">
    <source>
        <dbReference type="SAM" id="Coils"/>
    </source>
</evidence>
<feature type="region of interest" description="Disordered" evidence="3">
    <location>
        <begin position="177"/>
        <end position="197"/>
    </location>
</feature>
<sequence length="257" mass="27970">MATEVPPKCEAACSPAVEAEQMYQQRQMLEERMEAIASFLTSEGMPGLKGPLVDEEGFPRADIDVHAVRSARNQLACLQTDYREVQRKLEEILLRVHAESAKAQIDQQDLRAPKQPDTTEVAGEQDEVPPPPIEDEGPAFAVVDVLQPGGPSGIAGIAAGDRVLRLGTLRLPVGRNAAAGSTQNHRKGPLPGGDSSSRALTATQIFELLPGEVARYENERMPVVVQRGSRVISLWLVPRQWHGKGLLGCHIKPLQQE</sequence>
<proteinExistence type="predicted"/>
<dbReference type="Gene3D" id="2.30.42.10">
    <property type="match status" value="1"/>
</dbReference>
<evidence type="ECO:0000256" key="3">
    <source>
        <dbReference type="SAM" id="MobiDB-lite"/>
    </source>
</evidence>
<keyword evidence="6" id="KW-0647">Proteasome</keyword>
<evidence type="ECO:0000313" key="5">
    <source>
        <dbReference type="Proteomes" id="UP000515125"/>
    </source>
</evidence>
<dbReference type="GO" id="GO:0005634">
    <property type="term" value="C:nucleus"/>
    <property type="evidence" value="ECO:0007669"/>
    <property type="project" value="TreeGrafter"/>
</dbReference>
<gene>
    <name evidence="6" type="primary">LOC34623420</name>
</gene>
<accession>A0A6P6RVY0</accession>
<dbReference type="Proteomes" id="UP000515125">
    <property type="component" value="Unplaced"/>
</dbReference>
<name>A0A6P6RVY0_9EIME</name>
<organism evidence="5 6">
    <name type="scientific">Cyclospora cayetanensis</name>
    <dbReference type="NCBI Taxonomy" id="88456"/>
    <lineage>
        <taxon>Eukaryota</taxon>
        <taxon>Sar</taxon>
        <taxon>Alveolata</taxon>
        <taxon>Apicomplexa</taxon>
        <taxon>Conoidasida</taxon>
        <taxon>Coccidia</taxon>
        <taxon>Eucoccidiorida</taxon>
        <taxon>Eimeriorina</taxon>
        <taxon>Eimeriidae</taxon>
        <taxon>Cyclospora</taxon>
    </lineage>
</organism>
<dbReference type="GO" id="GO:0000502">
    <property type="term" value="C:proteasome complex"/>
    <property type="evidence" value="ECO:0007669"/>
    <property type="project" value="UniProtKB-KW"/>
</dbReference>
<feature type="compositionally biased region" description="Acidic residues" evidence="3">
    <location>
        <begin position="123"/>
        <end position="137"/>
    </location>
</feature>
<dbReference type="GO" id="GO:0005737">
    <property type="term" value="C:cytoplasm"/>
    <property type="evidence" value="ECO:0007669"/>
    <property type="project" value="TreeGrafter"/>
</dbReference>
<dbReference type="GO" id="GO:0070682">
    <property type="term" value="P:proteasome regulatory particle assembly"/>
    <property type="evidence" value="ECO:0007669"/>
    <property type="project" value="InterPro"/>
</dbReference>
<dbReference type="OrthoDB" id="72325at2759"/>
<dbReference type="AlphaFoldDB" id="A0A6P6RVY0"/>